<dbReference type="CDD" id="cd00084">
    <property type="entry name" value="HMG-box_SF"/>
    <property type="match status" value="1"/>
</dbReference>
<feature type="region of interest" description="Disordered" evidence="1">
    <location>
        <begin position="361"/>
        <end position="408"/>
    </location>
</feature>
<dbReference type="SMART" id="SM00731">
    <property type="entry name" value="SprT"/>
    <property type="match status" value="1"/>
</dbReference>
<dbReference type="InterPro" id="IPR006640">
    <property type="entry name" value="SprT-like_domain"/>
</dbReference>
<dbReference type="PANTHER" id="PTHR23099:SF0">
    <property type="entry name" value="GERM CELL NUCLEAR ACIDIC PROTEIN"/>
    <property type="match status" value="1"/>
</dbReference>
<dbReference type="InterPro" id="IPR035240">
    <property type="entry name" value="SprT_Zn_ribbon"/>
</dbReference>
<dbReference type="GO" id="GO:0006950">
    <property type="term" value="P:response to stress"/>
    <property type="evidence" value="ECO:0007669"/>
    <property type="project" value="UniProtKB-ARBA"/>
</dbReference>
<feature type="compositionally biased region" description="Low complexity" evidence="1">
    <location>
        <begin position="283"/>
        <end position="295"/>
    </location>
</feature>
<feature type="compositionally biased region" description="Basic and acidic residues" evidence="1">
    <location>
        <begin position="247"/>
        <end position="266"/>
    </location>
</feature>
<dbReference type="STRING" id="857340.A0A086T8R8"/>
<dbReference type="Gene3D" id="1.10.30.10">
    <property type="entry name" value="High mobility group box domain"/>
    <property type="match status" value="1"/>
</dbReference>
<dbReference type="Pfam" id="PF10263">
    <property type="entry name" value="SprT-like"/>
    <property type="match status" value="1"/>
</dbReference>
<accession>A0A086T8R8</accession>
<keyword evidence="4" id="KW-1185">Reference proteome</keyword>
<dbReference type="Pfam" id="PF17283">
    <property type="entry name" value="Zn_ribbon_SprT"/>
    <property type="match status" value="1"/>
</dbReference>
<feature type="domain" description="SprT-like" evidence="2">
    <location>
        <begin position="463"/>
        <end position="632"/>
    </location>
</feature>
<dbReference type="SUPFAM" id="SSF47095">
    <property type="entry name" value="HMG-box"/>
    <property type="match status" value="1"/>
</dbReference>
<proteinExistence type="predicted"/>
<organism evidence="3 4">
    <name type="scientific">Hapsidospora chrysogenum (strain ATCC 11550 / CBS 779.69 / DSM 880 / IAM 14645 / JCM 23072 / IMI 49137)</name>
    <name type="common">Acremonium chrysogenum</name>
    <dbReference type="NCBI Taxonomy" id="857340"/>
    <lineage>
        <taxon>Eukaryota</taxon>
        <taxon>Fungi</taxon>
        <taxon>Dikarya</taxon>
        <taxon>Ascomycota</taxon>
        <taxon>Pezizomycotina</taxon>
        <taxon>Sordariomycetes</taxon>
        <taxon>Hypocreomycetidae</taxon>
        <taxon>Hypocreales</taxon>
        <taxon>Bionectriaceae</taxon>
        <taxon>Hapsidospora</taxon>
    </lineage>
</organism>
<evidence type="ECO:0000259" key="2">
    <source>
        <dbReference type="SMART" id="SM00731"/>
    </source>
</evidence>
<dbReference type="GO" id="GO:0005634">
    <property type="term" value="C:nucleus"/>
    <property type="evidence" value="ECO:0007669"/>
    <property type="project" value="TreeGrafter"/>
</dbReference>
<feature type="region of interest" description="Disordered" evidence="1">
    <location>
        <begin position="1"/>
        <end position="235"/>
    </location>
</feature>
<comment type="caution">
    <text evidence="3">The sequence shown here is derived from an EMBL/GenBank/DDBJ whole genome shotgun (WGS) entry which is preliminary data.</text>
</comment>
<dbReference type="AlphaFoldDB" id="A0A086T8R8"/>
<evidence type="ECO:0000256" key="1">
    <source>
        <dbReference type="SAM" id="MobiDB-lite"/>
    </source>
</evidence>
<dbReference type="Proteomes" id="UP000029964">
    <property type="component" value="Unassembled WGS sequence"/>
</dbReference>
<reference evidence="4" key="1">
    <citation type="journal article" date="2014" name="Genome Announc.">
        <title>Genome sequence and annotation of Acremonium chrysogenum, producer of the beta-lactam antibiotic cephalosporin C.</title>
        <authorList>
            <person name="Terfehr D."/>
            <person name="Dahlmann T.A."/>
            <person name="Specht T."/>
            <person name="Zadra I."/>
            <person name="Kuernsteiner H."/>
            <person name="Kueck U."/>
        </authorList>
    </citation>
    <scope>NUCLEOTIDE SEQUENCE [LARGE SCALE GENOMIC DNA]</scope>
    <source>
        <strain evidence="4">ATCC 11550 / CBS 779.69 / DSM 880 / IAM 14645 / JCM 23072 / IMI 49137</strain>
    </source>
</reference>
<dbReference type="InterPro" id="IPR036910">
    <property type="entry name" value="HMG_box_dom_sf"/>
</dbReference>
<evidence type="ECO:0000313" key="4">
    <source>
        <dbReference type="Proteomes" id="UP000029964"/>
    </source>
</evidence>
<dbReference type="PANTHER" id="PTHR23099">
    <property type="entry name" value="TRANSCRIPTIONAL REGULATOR"/>
    <property type="match status" value="1"/>
</dbReference>
<protein>
    <submittedName>
        <fullName evidence="3">HMG box-containing protein-like protein</fullName>
    </submittedName>
</protein>
<dbReference type="HOGENOM" id="CLU_012966_3_1_1"/>
<sequence>MARVVDFCPSSDDELPDLSTLLKKPTQKLQKPSLTLKESPKKDLVPKSPAKSVARKVRRLESNSQLKGNLLFQRCDPGEDKDAGSSFIGGSPRKSPTKRRGREAVSQSNIFANDSIFAHDDSPPRKSPTKRRGREAASQSNIFANDSIFARGDSPPRTARVNRKARSRIIPILEDDDDSYSESAPSVRVDQLLQTQTPALRRLKLGPPVQPKKQATVTPATETAKEEEEDTARAISEQLSATMEEMQLEKNHDDGPSNESSMHRTADDEESSGYNDTSGSEIVSDVSSQSTDSDTNVLKPRDLNSLCNTTFSQLPEQTTGSAIAPLVNTSVDMADKVHDEPAGANTTLDLASQLSKLYLESGDQENEPPTSVSQTPPQTPSKSKASTGLPSPTKKTLIPKTPHRPSTDAFWNQEFVDDWNEQHSPRKLVLPSQPKSPSKMSPTKEAKKIFDSKKHGIAESFLKELDTEITQGRIGELAESTGGVKIAWSKTLNTTAGRAHWRHETIRVKGADGNVVDVRRKHHAHIELAEKVIDEEHKLLDTLAHEFCHLANYMISDIRNNPHGKEFKAWGAKCNRAFADRGVKVTTKHSYEIAFKYVWECLECGKEYKRHSRSIDPKRARCGKCKGALKQTKPAPRGGGKPSEYQTFVREQMKVVKAENPGVPQKDVMKLIAAKWSAAQASASGEAPAAEAEVEEELVTEVLDLTL</sequence>
<name>A0A086T8R8_HAPC1</name>
<feature type="compositionally biased region" description="Polar residues" evidence="1">
    <location>
        <begin position="385"/>
        <end position="394"/>
    </location>
</feature>
<feature type="compositionally biased region" description="Polar residues" evidence="1">
    <location>
        <begin position="272"/>
        <end position="281"/>
    </location>
</feature>
<feature type="compositionally biased region" description="Low complexity" evidence="1">
    <location>
        <begin position="18"/>
        <end position="34"/>
    </location>
</feature>
<dbReference type="OrthoDB" id="20772at2759"/>
<evidence type="ECO:0000313" key="3">
    <source>
        <dbReference type="EMBL" id="KFH45750.1"/>
    </source>
</evidence>
<feature type="compositionally biased region" description="Low complexity" evidence="1">
    <location>
        <begin position="368"/>
        <end position="384"/>
    </location>
</feature>
<dbReference type="EMBL" id="JPKY01000028">
    <property type="protein sequence ID" value="KFH45750.1"/>
    <property type="molecule type" value="Genomic_DNA"/>
</dbReference>
<gene>
    <name evidence="3" type="ORF">ACRE_034400</name>
</gene>
<feature type="region of interest" description="Disordered" evidence="1">
    <location>
        <begin position="247"/>
        <end position="302"/>
    </location>
</feature>